<dbReference type="AlphaFoldDB" id="A0A4C1T774"/>
<reference evidence="1 2" key="1">
    <citation type="journal article" date="2019" name="Commun. Biol.">
        <title>The bagworm genome reveals a unique fibroin gene that provides high tensile strength.</title>
        <authorList>
            <person name="Kono N."/>
            <person name="Nakamura H."/>
            <person name="Ohtoshi R."/>
            <person name="Tomita M."/>
            <person name="Numata K."/>
            <person name="Arakawa K."/>
        </authorList>
    </citation>
    <scope>NUCLEOTIDE SEQUENCE [LARGE SCALE GENOMIC DNA]</scope>
</reference>
<organism evidence="1 2">
    <name type="scientific">Eumeta variegata</name>
    <name type="common">Bagworm moth</name>
    <name type="synonym">Eumeta japonica</name>
    <dbReference type="NCBI Taxonomy" id="151549"/>
    <lineage>
        <taxon>Eukaryota</taxon>
        <taxon>Metazoa</taxon>
        <taxon>Ecdysozoa</taxon>
        <taxon>Arthropoda</taxon>
        <taxon>Hexapoda</taxon>
        <taxon>Insecta</taxon>
        <taxon>Pterygota</taxon>
        <taxon>Neoptera</taxon>
        <taxon>Endopterygota</taxon>
        <taxon>Lepidoptera</taxon>
        <taxon>Glossata</taxon>
        <taxon>Ditrysia</taxon>
        <taxon>Tineoidea</taxon>
        <taxon>Psychidae</taxon>
        <taxon>Oiketicinae</taxon>
        <taxon>Eumeta</taxon>
    </lineage>
</organism>
<dbReference type="EMBL" id="BGZK01000040">
    <property type="protein sequence ID" value="GBP10369.1"/>
    <property type="molecule type" value="Genomic_DNA"/>
</dbReference>
<sequence>MHHRSLLGRLSDSFAEYLNEEMTQPDSYFGKNAKLSIWSYDGKRSVSPSPLTQCRMDIISGLADVKPSAVLDGARALDRNGATIV</sequence>
<evidence type="ECO:0000313" key="2">
    <source>
        <dbReference type="Proteomes" id="UP000299102"/>
    </source>
</evidence>
<keyword evidence="2" id="KW-1185">Reference proteome</keyword>
<evidence type="ECO:0000313" key="1">
    <source>
        <dbReference type="EMBL" id="GBP10369.1"/>
    </source>
</evidence>
<name>A0A4C1T774_EUMVA</name>
<accession>A0A4C1T774</accession>
<proteinExistence type="predicted"/>
<gene>
    <name evidence="1" type="ORF">EVAR_5680_1</name>
</gene>
<protein>
    <submittedName>
        <fullName evidence="1">Uncharacterized protein</fullName>
    </submittedName>
</protein>
<dbReference type="Proteomes" id="UP000299102">
    <property type="component" value="Unassembled WGS sequence"/>
</dbReference>
<comment type="caution">
    <text evidence="1">The sequence shown here is derived from an EMBL/GenBank/DDBJ whole genome shotgun (WGS) entry which is preliminary data.</text>
</comment>